<dbReference type="InterPro" id="IPR051242">
    <property type="entry name" value="WD-EF-hand_domain"/>
</dbReference>
<dbReference type="PROSITE" id="PS50082">
    <property type="entry name" value="WD_REPEATS_2"/>
    <property type="match status" value="3"/>
</dbReference>
<dbReference type="PANTHER" id="PTHR44324">
    <property type="entry name" value="WD40 REPEAT DOMAIN 95"/>
    <property type="match status" value="1"/>
</dbReference>
<reference evidence="5" key="2">
    <citation type="journal article" date="2007" name="PLoS Biol.">
        <title>Survey sequencing and comparative analysis of the elephant shark (Callorhinchus milii) genome.</title>
        <authorList>
            <person name="Venkatesh B."/>
            <person name="Kirkness E.F."/>
            <person name="Loh Y.H."/>
            <person name="Halpern A.L."/>
            <person name="Lee A.P."/>
            <person name="Johnson J."/>
            <person name="Dandona N."/>
            <person name="Viswanathan L.D."/>
            <person name="Tay A."/>
            <person name="Venter J.C."/>
            <person name="Strausberg R.L."/>
            <person name="Brenner S."/>
        </authorList>
    </citation>
    <scope>NUCLEOTIDE SEQUENCE [LARGE SCALE GENOMIC DNA]</scope>
</reference>
<feature type="repeat" description="WD" evidence="3">
    <location>
        <begin position="218"/>
        <end position="259"/>
    </location>
</feature>
<dbReference type="STRING" id="7868.ENSCMIP00000034189"/>
<dbReference type="Gene3D" id="2.130.10.10">
    <property type="entry name" value="YVTN repeat-like/Quinoprotein amine dehydrogenase"/>
    <property type="match status" value="2"/>
</dbReference>
<dbReference type="InParanoid" id="A0A4W3IUI9"/>
<evidence type="ECO:0000313" key="5">
    <source>
        <dbReference type="Proteomes" id="UP000314986"/>
    </source>
</evidence>
<dbReference type="SUPFAM" id="SSF50978">
    <property type="entry name" value="WD40 repeat-like"/>
    <property type="match status" value="2"/>
</dbReference>
<feature type="repeat" description="WD" evidence="3">
    <location>
        <begin position="329"/>
        <end position="360"/>
    </location>
</feature>
<feature type="repeat" description="WD" evidence="3">
    <location>
        <begin position="84"/>
        <end position="125"/>
    </location>
</feature>
<keyword evidence="1 3" id="KW-0853">WD repeat</keyword>
<dbReference type="Pfam" id="PF00400">
    <property type="entry name" value="WD40"/>
    <property type="match status" value="3"/>
</dbReference>
<reference evidence="4" key="5">
    <citation type="submission" date="2025-09" db="UniProtKB">
        <authorList>
            <consortium name="Ensembl"/>
        </authorList>
    </citation>
    <scope>IDENTIFICATION</scope>
</reference>
<dbReference type="InterPro" id="IPR019775">
    <property type="entry name" value="WD40_repeat_CS"/>
</dbReference>
<dbReference type="Proteomes" id="UP000314986">
    <property type="component" value="Unassembled WGS sequence"/>
</dbReference>
<keyword evidence="2" id="KW-0677">Repeat</keyword>
<dbReference type="Ensembl" id="ENSCMIT00000034705.1">
    <property type="protein sequence ID" value="ENSCMIP00000034189.1"/>
    <property type="gene ID" value="ENSCMIG00000014520.1"/>
</dbReference>
<proteinExistence type="predicted"/>
<accession>A0A4W3IUI9</accession>
<evidence type="ECO:0000256" key="3">
    <source>
        <dbReference type="PROSITE-ProRule" id="PRU00221"/>
    </source>
</evidence>
<dbReference type="InterPro" id="IPR036322">
    <property type="entry name" value="WD40_repeat_dom_sf"/>
</dbReference>
<protein>
    <recommendedName>
        <fullName evidence="6">WD repeat domain 64</fullName>
    </recommendedName>
</protein>
<evidence type="ECO:0000313" key="4">
    <source>
        <dbReference type="Ensembl" id="ENSCMIP00000034189.1"/>
    </source>
</evidence>
<dbReference type="PANTHER" id="PTHR44324:SF2">
    <property type="entry name" value="WD REPEAT-CONTAINING PROTEIN 64"/>
    <property type="match status" value="1"/>
</dbReference>
<reference evidence="5" key="1">
    <citation type="journal article" date="2006" name="Science">
        <title>Ancient noncoding elements conserved in the human genome.</title>
        <authorList>
            <person name="Venkatesh B."/>
            <person name="Kirkness E.F."/>
            <person name="Loh Y.H."/>
            <person name="Halpern A.L."/>
            <person name="Lee A.P."/>
            <person name="Johnson J."/>
            <person name="Dandona N."/>
            <person name="Viswanathan L.D."/>
            <person name="Tay A."/>
            <person name="Venter J.C."/>
            <person name="Strausberg R.L."/>
            <person name="Brenner S."/>
        </authorList>
    </citation>
    <scope>NUCLEOTIDE SEQUENCE [LARGE SCALE GENOMIC DNA]</scope>
</reference>
<reference evidence="4" key="4">
    <citation type="submission" date="2025-08" db="UniProtKB">
        <authorList>
            <consortium name="Ensembl"/>
        </authorList>
    </citation>
    <scope>IDENTIFICATION</scope>
</reference>
<dbReference type="InterPro" id="IPR015943">
    <property type="entry name" value="WD40/YVTN_repeat-like_dom_sf"/>
</dbReference>
<evidence type="ECO:0000256" key="1">
    <source>
        <dbReference type="ARBA" id="ARBA00022574"/>
    </source>
</evidence>
<keyword evidence="5" id="KW-1185">Reference proteome</keyword>
<dbReference type="PROSITE" id="PS00678">
    <property type="entry name" value="WD_REPEATS_1"/>
    <property type="match status" value="1"/>
</dbReference>
<evidence type="ECO:0000256" key="2">
    <source>
        <dbReference type="ARBA" id="ARBA00022737"/>
    </source>
</evidence>
<dbReference type="GeneTree" id="ENSGT00940000160037"/>
<sequence>MRRKLHSEWVLKVKFFTHLNCFASCSSDSIHSLVLDHIQRIEDFPRGINTFAYCVKANSLATGGCDKIIRLWNPNIFSKPKAMLLGHQCIITEIAVNEIDQHIISLSTEGMFRIWDIQTLAVLQVFISNEPQVGDKRINTIVFDRKHKRLIIGSCVIDVLPLMSAVQDTMQIPLSHEKSILVVTYNKVKNQVVSICSTPIIKVSKLETGEKMYQIVQSHGPDVELTAAALDKSGSHLITGAFDGSLKLWEFATGEEIKSLPPAAESSEEDRSICQLTFLRQQNPRLILALTWNNTIQIIQVFLLLFSFSTPACYNNIKLPESVNRVISWRAHSLKIVSMFYVDSKSVVVSASLDCSLRLWYAPKGHYIGYFGQHSALNLMPPTDFMLPSDIAEGPVETKSKKFDKSDSVIEGKRSSVLRRWWSGGGEG</sequence>
<dbReference type="AlphaFoldDB" id="A0A4W3IUI9"/>
<name>A0A4W3IUI9_CALMI</name>
<dbReference type="PROSITE" id="PS50294">
    <property type="entry name" value="WD_REPEATS_REGION"/>
    <property type="match status" value="1"/>
</dbReference>
<organism evidence="4 5">
    <name type="scientific">Callorhinchus milii</name>
    <name type="common">Ghost shark</name>
    <dbReference type="NCBI Taxonomy" id="7868"/>
    <lineage>
        <taxon>Eukaryota</taxon>
        <taxon>Metazoa</taxon>
        <taxon>Chordata</taxon>
        <taxon>Craniata</taxon>
        <taxon>Vertebrata</taxon>
        <taxon>Chondrichthyes</taxon>
        <taxon>Holocephali</taxon>
        <taxon>Chimaeriformes</taxon>
        <taxon>Callorhinchidae</taxon>
        <taxon>Callorhinchus</taxon>
    </lineage>
</organism>
<reference evidence="5" key="3">
    <citation type="journal article" date="2014" name="Nature">
        <title>Elephant shark genome provides unique insights into gnathostome evolution.</title>
        <authorList>
            <consortium name="International Elephant Shark Genome Sequencing Consortium"/>
            <person name="Venkatesh B."/>
            <person name="Lee A.P."/>
            <person name="Ravi V."/>
            <person name="Maurya A.K."/>
            <person name="Lian M.M."/>
            <person name="Swann J.B."/>
            <person name="Ohta Y."/>
            <person name="Flajnik M.F."/>
            <person name="Sutoh Y."/>
            <person name="Kasahara M."/>
            <person name="Hoon S."/>
            <person name="Gangu V."/>
            <person name="Roy S.W."/>
            <person name="Irimia M."/>
            <person name="Korzh V."/>
            <person name="Kondrychyn I."/>
            <person name="Lim Z.W."/>
            <person name="Tay B.H."/>
            <person name="Tohari S."/>
            <person name="Kong K.W."/>
            <person name="Ho S."/>
            <person name="Lorente-Galdos B."/>
            <person name="Quilez J."/>
            <person name="Marques-Bonet T."/>
            <person name="Raney B.J."/>
            <person name="Ingham P.W."/>
            <person name="Tay A."/>
            <person name="Hillier L.W."/>
            <person name="Minx P."/>
            <person name="Boehm T."/>
            <person name="Wilson R.K."/>
            <person name="Brenner S."/>
            <person name="Warren W.C."/>
        </authorList>
    </citation>
    <scope>NUCLEOTIDE SEQUENCE [LARGE SCALE GENOMIC DNA]</scope>
</reference>
<dbReference type="SMART" id="SM00320">
    <property type="entry name" value="WD40"/>
    <property type="match status" value="4"/>
</dbReference>
<evidence type="ECO:0008006" key="6">
    <source>
        <dbReference type="Google" id="ProtNLM"/>
    </source>
</evidence>
<dbReference type="InterPro" id="IPR001680">
    <property type="entry name" value="WD40_rpt"/>
</dbReference>